<sequence length="256" mass="29349">MFLQRNWKRHRNGSIRNLNGEVARLRDELDQVTSKEDGRVQMKVDLINERDYINKSIEELKINNRDRKAMYTNQIRDQIEAHKLRLKLLKSDDSSDLVEIIDEETKNSNILLNAALESLEVANAGDKSKVEAKYNAMMLEETEKFEAIRKVNASEILRLRELVKNRRSRVKDAATAPETMVAKLPEEATMVTQPNDVNVHFKTPTTSNSTPSNSHDRVVSPQSTVKKEVRRKCIRRSSIKAEGTKGNGEDELDLFC</sequence>
<reference evidence="2" key="2">
    <citation type="submission" date="2021-05" db="EMBL/GenBank/DDBJ databases">
        <authorList>
            <person name="Pain A."/>
        </authorList>
    </citation>
    <scope>NUCLEOTIDE SEQUENCE</scope>
    <source>
        <strain evidence="2">1802A</strain>
    </source>
</reference>
<proteinExistence type="predicted"/>
<evidence type="ECO:0000313" key="3">
    <source>
        <dbReference type="Proteomes" id="UP001195914"/>
    </source>
</evidence>
<keyword evidence="3" id="KW-1185">Reference proteome</keyword>
<feature type="compositionally biased region" description="Low complexity" evidence="1">
    <location>
        <begin position="203"/>
        <end position="213"/>
    </location>
</feature>
<gene>
    <name evidence="2" type="ORF">X943_002155</name>
</gene>
<name>A0AAD9LEA4_BABDI</name>
<dbReference type="EMBL" id="JAHBMH010000073">
    <property type="protein sequence ID" value="KAK1933096.1"/>
    <property type="molecule type" value="Genomic_DNA"/>
</dbReference>
<dbReference type="AlphaFoldDB" id="A0AAD9LEA4"/>
<protein>
    <submittedName>
        <fullName evidence="2">Uncharacterized protein</fullName>
    </submittedName>
</protein>
<evidence type="ECO:0000313" key="2">
    <source>
        <dbReference type="EMBL" id="KAK1933096.1"/>
    </source>
</evidence>
<evidence type="ECO:0000256" key="1">
    <source>
        <dbReference type="SAM" id="MobiDB-lite"/>
    </source>
</evidence>
<comment type="caution">
    <text evidence="2">The sequence shown here is derived from an EMBL/GenBank/DDBJ whole genome shotgun (WGS) entry which is preliminary data.</text>
</comment>
<accession>A0AAD9LEA4</accession>
<organism evidence="2 3">
    <name type="scientific">Babesia divergens</name>
    <dbReference type="NCBI Taxonomy" id="32595"/>
    <lineage>
        <taxon>Eukaryota</taxon>
        <taxon>Sar</taxon>
        <taxon>Alveolata</taxon>
        <taxon>Apicomplexa</taxon>
        <taxon>Aconoidasida</taxon>
        <taxon>Piroplasmida</taxon>
        <taxon>Babesiidae</taxon>
        <taxon>Babesia</taxon>
    </lineage>
</organism>
<reference evidence="2" key="1">
    <citation type="journal article" date="2014" name="Nucleic Acids Res.">
        <title>The evolutionary dynamics of variant antigen genes in Babesia reveal a history of genomic innovation underlying host-parasite interaction.</title>
        <authorList>
            <person name="Jackson A.P."/>
            <person name="Otto T.D."/>
            <person name="Darby A."/>
            <person name="Ramaprasad A."/>
            <person name="Xia D."/>
            <person name="Echaide I.E."/>
            <person name="Farber M."/>
            <person name="Gahlot S."/>
            <person name="Gamble J."/>
            <person name="Gupta D."/>
            <person name="Gupta Y."/>
            <person name="Jackson L."/>
            <person name="Malandrin L."/>
            <person name="Malas T.B."/>
            <person name="Moussa E."/>
            <person name="Nair M."/>
            <person name="Reid A.J."/>
            <person name="Sanders M."/>
            <person name="Sharma J."/>
            <person name="Tracey A."/>
            <person name="Quail M.A."/>
            <person name="Weir W."/>
            <person name="Wastling J.M."/>
            <person name="Hall N."/>
            <person name="Willadsen P."/>
            <person name="Lingelbach K."/>
            <person name="Shiels B."/>
            <person name="Tait A."/>
            <person name="Berriman M."/>
            <person name="Allred D.R."/>
            <person name="Pain A."/>
        </authorList>
    </citation>
    <scope>NUCLEOTIDE SEQUENCE</scope>
    <source>
        <strain evidence="2">1802A</strain>
    </source>
</reference>
<dbReference type="Proteomes" id="UP001195914">
    <property type="component" value="Unassembled WGS sequence"/>
</dbReference>
<feature type="region of interest" description="Disordered" evidence="1">
    <location>
        <begin position="201"/>
        <end position="229"/>
    </location>
</feature>